<dbReference type="PANTHER" id="PTHR34580:SF1">
    <property type="entry name" value="PROTEIN PAFC"/>
    <property type="match status" value="1"/>
</dbReference>
<dbReference type="RefSeq" id="WP_013020992.1">
    <property type="nucleotide sequence ID" value="NC_013947.1"/>
</dbReference>
<organism evidence="4 5">
    <name type="scientific">Stackebrandtia nassauensis (strain DSM 44728 / CIP 108903 / NRRL B-16338 / NBRC 102104 / LLR-40K-21)</name>
    <dbReference type="NCBI Taxonomy" id="446470"/>
    <lineage>
        <taxon>Bacteria</taxon>
        <taxon>Bacillati</taxon>
        <taxon>Actinomycetota</taxon>
        <taxon>Actinomycetes</taxon>
        <taxon>Glycomycetales</taxon>
        <taxon>Glycomycetaceae</taxon>
        <taxon>Stackebrandtia</taxon>
    </lineage>
</organism>
<evidence type="ECO:0000259" key="3">
    <source>
        <dbReference type="PROSITE" id="PS51000"/>
    </source>
</evidence>
<dbReference type="SUPFAM" id="SSF46785">
    <property type="entry name" value="Winged helix' DNA-binding domain"/>
    <property type="match status" value="1"/>
</dbReference>
<feature type="domain" description="HTH deoR-type" evidence="3">
    <location>
        <begin position="2"/>
        <end position="57"/>
    </location>
</feature>
<dbReference type="STRING" id="446470.Snas_5791"/>
<evidence type="ECO:0000313" key="4">
    <source>
        <dbReference type="EMBL" id="ADD45421.1"/>
    </source>
</evidence>
<dbReference type="InterPro" id="IPR028349">
    <property type="entry name" value="PafC-like"/>
</dbReference>
<dbReference type="PANTHER" id="PTHR34580">
    <property type="match status" value="1"/>
</dbReference>
<dbReference type="InterPro" id="IPR057727">
    <property type="entry name" value="WCX_dom"/>
</dbReference>
<gene>
    <name evidence="4" type="ordered locus">Snas_5791</name>
</gene>
<sequence length="339" mass="37021">MRASRLVSVLLLLQNRGRLTAAQLAAELEVSERTVYRDIGALLVSGVPIRAITGPEGGYQLLDGYRTRLTGLTAAEAESLFVAGIPYAAAGLGLVGTLSGAQLKLLAALPQQARDRATGFSERFYFDAPNWYAEPDQTRFLGAVTDATWSQHRLRIRYRRWEAPQEVERVIEPFGVVLKAGRWYVVARVEGSLRTFRISRILELDTMDEEFTRPADFDLTAHWTRYLAELSVRLRAQEAVVRLSPAAVALLPDLWPPDAVRAVADTGGAPDAEGWVTARIPIENPEHAVRELLPLGAEFEVLEPAALRQRVAAATAALAARHADATTAGCPPPGKSAPR</sequence>
<keyword evidence="5" id="KW-1185">Reference proteome</keyword>
<dbReference type="PIRSF" id="PIRSF016838">
    <property type="entry name" value="PafC"/>
    <property type="match status" value="1"/>
</dbReference>
<dbReference type="HOGENOM" id="CLU_041141_5_0_11"/>
<dbReference type="PROSITE" id="PS51000">
    <property type="entry name" value="HTH_DEOR_2"/>
    <property type="match status" value="1"/>
</dbReference>
<protein>
    <submittedName>
        <fullName evidence="4">Helix-turn-helix type 11 domain protein</fullName>
    </submittedName>
</protein>
<dbReference type="GO" id="GO:0003700">
    <property type="term" value="F:DNA-binding transcription factor activity"/>
    <property type="evidence" value="ECO:0007669"/>
    <property type="project" value="InterPro"/>
</dbReference>
<name>D3PYZ2_STANL</name>
<dbReference type="InterPro" id="IPR036390">
    <property type="entry name" value="WH_DNA-bd_sf"/>
</dbReference>
<dbReference type="Pfam" id="PF25583">
    <property type="entry name" value="WCX"/>
    <property type="match status" value="1"/>
</dbReference>
<dbReference type="InterPro" id="IPR001034">
    <property type="entry name" value="DeoR_HTH"/>
</dbReference>
<accession>D3PYZ2</accession>
<dbReference type="AlphaFoldDB" id="D3PYZ2"/>
<dbReference type="OrthoDB" id="3171994at2"/>
<dbReference type="PROSITE" id="PS52050">
    <property type="entry name" value="WYL"/>
    <property type="match status" value="1"/>
</dbReference>
<proteinExistence type="predicted"/>
<dbReference type="Gene3D" id="1.10.10.10">
    <property type="entry name" value="Winged helix-like DNA-binding domain superfamily/Winged helix DNA-binding domain"/>
    <property type="match status" value="1"/>
</dbReference>
<dbReference type="Pfam" id="PF13280">
    <property type="entry name" value="WYL"/>
    <property type="match status" value="1"/>
</dbReference>
<evidence type="ECO:0000313" key="5">
    <source>
        <dbReference type="Proteomes" id="UP000000844"/>
    </source>
</evidence>
<keyword evidence="2" id="KW-0804">Transcription</keyword>
<dbReference type="InterPro" id="IPR036388">
    <property type="entry name" value="WH-like_DNA-bd_sf"/>
</dbReference>
<dbReference type="eggNOG" id="COG2378">
    <property type="taxonomic scope" value="Bacteria"/>
</dbReference>
<dbReference type="InterPro" id="IPR051534">
    <property type="entry name" value="CBASS_pafABC_assoc_protein"/>
</dbReference>
<dbReference type="Proteomes" id="UP000000844">
    <property type="component" value="Chromosome"/>
</dbReference>
<dbReference type="InterPro" id="IPR026881">
    <property type="entry name" value="WYL_dom"/>
</dbReference>
<evidence type="ECO:0000256" key="1">
    <source>
        <dbReference type="ARBA" id="ARBA00023015"/>
    </source>
</evidence>
<reference evidence="4 5" key="1">
    <citation type="journal article" date="2009" name="Stand. Genomic Sci.">
        <title>Complete genome sequence of Stackebrandtia nassauensis type strain (LLR-40K-21).</title>
        <authorList>
            <person name="Munk C."/>
            <person name="Lapidus A."/>
            <person name="Copeland A."/>
            <person name="Jando M."/>
            <person name="Mayilraj S."/>
            <person name="Glavina Del Rio T."/>
            <person name="Nolan M."/>
            <person name="Chen F."/>
            <person name="Lucas S."/>
            <person name="Tice H."/>
            <person name="Cheng J.F."/>
            <person name="Han C."/>
            <person name="Detter J.C."/>
            <person name="Bruce D."/>
            <person name="Goodwin L."/>
            <person name="Chain P."/>
            <person name="Pitluck S."/>
            <person name="Goker M."/>
            <person name="Ovchinikova G."/>
            <person name="Pati A."/>
            <person name="Ivanova N."/>
            <person name="Mavromatis K."/>
            <person name="Chen A."/>
            <person name="Palaniappan K."/>
            <person name="Land M."/>
            <person name="Hauser L."/>
            <person name="Chang Y.J."/>
            <person name="Jeffries C.D."/>
            <person name="Bristow J."/>
            <person name="Eisen J.A."/>
            <person name="Markowitz V."/>
            <person name="Hugenholtz P."/>
            <person name="Kyrpides N.C."/>
            <person name="Klenk H.P."/>
        </authorList>
    </citation>
    <scope>NUCLEOTIDE SEQUENCE [LARGE SCALE GENOMIC DNA]</scope>
    <source>
        <strain evidence="5">DSM 44728 / CIP 108903 / NRRL B-16338 / NBRC 102104 / LLR-40K-21</strain>
    </source>
</reference>
<dbReference type="Pfam" id="PF08279">
    <property type="entry name" value="HTH_11"/>
    <property type="match status" value="1"/>
</dbReference>
<dbReference type="InterPro" id="IPR013196">
    <property type="entry name" value="HTH_11"/>
</dbReference>
<dbReference type="KEGG" id="sna:Snas_5791"/>
<keyword evidence="1" id="KW-0805">Transcription regulation</keyword>
<evidence type="ECO:0000256" key="2">
    <source>
        <dbReference type="ARBA" id="ARBA00023163"/>
    </source>
</evidence>
<dbReference type="EMBL" id="CP001778">
    <property type="protein sequence ID" value="ADD45421.1"/>
    <property type="molecule type" value="Genomic_DNA"/>
</dbReference>